<gene>
    <name evidence="1" type="ORF">THSYN_15765</name>
</gene>
<proteinExistence type="predicted"/>
<dbReference type="Gene3D" id="1.10.10.10">
    <property type="entry name" value="Winged helix-like DNA-binding domain superfamily/Winged helix DNA-binding domain"/>
    <property type="match status" value="1"/>
</dbReference>
<keyword evidence="2" id="KW-1185">Reference proteome</keyword>
<dbReference type="Pfam" id="PF25212">
    <property type="entry name" value="HVO_A0114"/>
    <property type="match status" value="1"/>
</dbReference>
<protein>
    <submittedName>
        <fullName evidence="1">Transcriptional regulator</fullName>
    </submittedName>
</protein>
<dbReference type="AlphaFoldDB" id="A0A2K8U9K3"/>
<accession>A0A2K8U9K3</accession>
<evidence type="ECO:0000313" key="1">
    <source>
        <dbReference type="EMBL" id="AUB82260.1"/>
    </source>
</evidence>
<dbReference type="Proteomes" id="UP000232638">
    <property type="component" value="Chromosome"/>
</dbReference>
<dbReference type="KEGG" id="tsy:THSYN_15765"/>
<evidence type="ECO:0000313" key="2">
    <source>
        <dbReference type="Proteomes" id="UP000232638"/>
    </source>
</evidence>
<name>A0A2K8U9K3_9GAMM</name>
<dbReference type="OrthoDB" id="9809537at2"/>
<dbReference type="RefSeq" id="WP_100919997.1">
    <property type="nucleotide sequence ID" value="NZ_CP020370.1"/>
</dbReference>
<dbReference type="EMBL" id="CP020370">
    <property type="protein sequence ID" value="AUB82260.1"/>
    <property type="molecule type" value="Genomic_DNA"/>
</dbReference>
<organism evidence="1 2">
    <name type="scientific">Candidatus Thiodictyon syntrophicum</name>
    <dbReference type="NCBI Taxonomy" id="1166950"/>
    <lineage>
        <taxon>Bacteria</taxon>
        <taxon>Pseudomonadati</taxon>
        <taxon>Pseudomonadota</taxon>
        <taxon>Gammaproteobacteria</taxon>
        <taxon>Chromatiales</taxon>
        <taxon>Chromatiaceae</taxon>
        <taxon>Thiodictyon</taxon>
    </lineage>
</organism>
<dbReference type="InterPro" id="IPR036390">
    <property type="entry name" value="WH_DNA-bd_sf"/>
</dbReference>
<dbReference type="SUPFAM" id="SSF46785">
    <property type="entry name" value="Winged helix' DNA-binding domain"/>
    <property type="match status" value="1"/>
</dbReference>
<reference evidence="1 2" key="1">
    <citation type="submission" date="2017-03" db="EMBL/GenBank/DDBJ databases">
        <title>Complete genome sequence of Candidatus 'Thiodictyon syntrophicum' sp. nov. strain Cad16T, a photolithoautotroph purple sulfur bacterium isolated from an alpine meromictic lake.</title>
        <authorList>
            <person name="Luedin S.M."/>
            <person name="Pothier J.F."/>
            <person name="Danza F."/>
            <person name="Storelli N."/>
            <person name="Wittwer M."/>
            <person name="Tonolla M."/>
        </authorList>
    </citation>
    <scope>NUCLEOTIDE SEQUENCE [LARGE SCALE GENOMIC DNA]</scope>
    <source>
        <strain evidence="1 2">Cad16T</strain>
    </source>
</reference>
<sequence length="115" mass="12205">MTTLTIDVADVNTVKASMKAAFRGVPQGCSFSFPNEAQLLATLNANRWAILKALTGAGPLGVRELARRVGRDVKGVHTDAQALVNCGLIDKTNTGKLSLPYDEVRLELIVRAAAA</sequence>
<dbReference type="InterPro" id="IPR036388">
    <property type="entry name" value="WH-like_DNA-bd_sf"/>
</dbReference>